<proteinExistence type="predicted"/>
<dbReference type="HOGENOM" id="CLU_1033344_0_0_3"/>
<dbReference type="RefSeq" id="WP_013322694.1">
    <property type="nucleotide sequence ID" value="NC_014501.1"/>
</dbReference>
<protein>
    <submittedName>
        <fullName evidence="2">Uncharacterized protein</fullName>
    </submittedName>
</protein>
<reference evidence="3" key="1">
    <citation type="journal article" date="2011" name="MBio">
        <title>Novel metabolic attributes of the genus Cyanothece, comprising a group of unicellular nitrogen-fixing Cyanobacteria.</title>
        <authorList>
            <person name="Bandyopadhyay A."/>
            <person name="Elvitigala T."/>
            <person name="Welsh E."/>
            <person name="Stockel J."/>
            <person name="Liberton M."/>
            <person name="Min H."/>
            <person name="Sherman L.A."/>
            <person name="Pakrasi H.B."/>
        </authorList>
    </citation>
    <scope>NUCLEOTIDE SEQUENCE [LARGE SCALE GENOMIC DNA]</scope>
    <source>
        <strain evidence="3">PCC 7822</strain>
    </source>
</reference>
<dbReference type="OrthoDB" id="561342at2"/>
<feature type="coiled-coil region" evidence="1">
    <location>
        <begin position="211"/>
        <end position="238"/>
    </location>
</feature>
<name>E0UJ09_GLOV7</name>
<dbReference type="eggNOG" id="COG0845">
    <property type="taxonomic scope" value="Bacteria"/>
</dbReference>
<keyword evidence="3" id="KW-1185">Reference proteome</keyword>
<evidence type="ECO:0000256" key="1">
    <source>
        <dbReference type="SAM" id="Coils"/>
    </source>
</evidence>
<keyword evidence="1" id="KW-0175">Coiled coil</keyword>
<evidence type="ECO:0000313" key="3">
    <source>
        <dbReference type="Proteomes" id="UP000008206"/>
    </source>
</evidence>
<sequence>MRILLDSFPFLSVGLLIAAVTFHTGPSNGLADSKPKILTRGNIFSLSPTQAQKTESASFLHTIQITVTHIEDIKVKEKQQVKKGDIISDRISERSSLLTKKRQLEIAMAKASLPLTKTEPITKSQFQQERMALHKAQSELTRVTQQIDHYQGFAFKDPQLSEILEPEKVKELAALKEKQILATVAVKEALARLNAAQIQHSLQLTTYQTNLSKQKYELESLRSQLQEVNEQIQEIVAVRSPYDGSVYRVKILGQNDRNLTAEIVLTVKR</sequence>
<dbReference type="EMBL" id="CP002198">
    <property type="protein sequence ID" value="ADN14589.1"/>
    <property type="molecule type" value="Genomic_DNA"/>
</dbReference>
<dbReference type="KEGG" id="cyj:Cyan7822_2619"/>
<dbReference type="AlphaFoldDB" id="E0UJ09"/>
<organism evidence="2 3">
    <name type="scientific">Gloeothece verrucosa (strain PCC 7822)</name>
    <name type="common">Cyanothece sp. (strain PCC 7822)</name>
    <dbReference type="NCBI Taxonomy" id="497965"/>
    <lineage>
        <taxon>Bacteria</taxon>
        <taxon>Bacillati</taxon>
        <taxon>Cyanobacteriota</taxon>
        <taxon>Cyanophyceae</taxon>
        <taxon>Oscillatoriophycideae</taxon>
        <taxon>Chroococcales</taxon>
        <taxon>Aphanothecaceae</taxon>
        <taxon>Gloeothece</taxon>
        <taxon>Gloeothece verrucosa</taxon>
    </lineage>
</organism>
<dbReference type="STRING" id="497965.Cyan7822_2619"/>
<evidence type="ECO:0000313" key="2">
    <source>
        <dbReference type="EMBL" id="ADN14589.1"/>
    </source>
</evidence>
<accession>E0UJ09</accession>
<gene>
    <name evidence="2" type="ordered locus">Cyan7822_2619</name>
</gene>
<dbReference type="Proteomes" id="UP000008206">
    <property type="component" value="Chromosome"/>
</dbReference>